<dbReference type="NCBIfam" id="TIGR01560">
    <property type="entry name" value="put_DNA_pack"/>
    <property type="match status" value="1"/>
</dbReference>
<comment type="caution">
    <text evidence="1">The sequence shown here is derived from an EMBL/GenBank/DDBJ whole genome shotgun (WGS) entry which is preliminary data.</text>
</comment>
<dbReference type="Proteomes" id="UP000225320">
    <property type="component" value="Unassembled WGS sequence"/>
</dbReference>
<dbReference type="RefSeq" id="WP_098733832.1">
    <property type="nucleotide sequence ID" value="NZ_NVOI01000201.1"/>
</dbReference>
<evidence type="ECO:0008006" key="3">
    <source>
        <dbReference type="Google" id="ProtNLM"/>
    </source>
</evidence>
<dbReference type="InterPro" id="IPR006450">
    <property type="entry name" value="Phage_HK97_gp6-like"/>
</dbReference>
<dbReference type="InterPro" id="IPR021146">
    <property type="entry name" value="Phage_gp6-like_head-tail"/>
</dbReference>
<proteinExistence type="predicted"/>
<sequence>MLLDMKLTKKWLRLEEEDTEEDDILNLLIDNAEIYIKKAVGKHYNATEENRKQAQKIALVLVTNWYDNRDFSGQVAEKVRYTIRSMVLQLQLSEETA</sequence>
<evidence type="ECO:0000313" key="2">
    <source>
        <dbReference type="Proteomes" id="UP000225320"/>
    </source>
</evidence>
<dbReference type="AlphaFoldDB" id="A0A2B7V2R1"/>
<dbReference type="Gene3D" id="1.10.3230.30">
    <property type="entry name" value="Phage gp6-like head-tail connector protein"/>
    <property type="match status" value="1"/>
</dbReference>
<accession>A0A2B7V2R1</accession>
<evidence type="ECO:0000313" key="1">
    <source>
        <dbReference type="EMBL" id="PGG78627.1"/>
    </source>
</evidence>
<dbReference type="EMBL" id="NVOI01000201">
    <property type="protein sequence ID" value="PGG78627.1"/>
    <property type="molecule type" value="Genomic_DNA"/>
</dbReference>
<protein>
    <recommendedName>
        <fullName evidence="3">Phage gp6-like head-tail connector protein</fullName>
    </recommendedName>
</protein>
<gene>
    <name evidence="1" type="ORF">CON73_31335</name>
</gene>
<name>A0A2B7V2R1_9BACI</name>
<organism evidence="1 2">
    <name type="scientific">Bacillus toyonensis</name>
    <dbReference type="NCBI Taxonomy" id="155322"/>
    <lineage>
        <taxon>Bacteria</taxon>
        <taxon>Bacillati</taxon>
        <taxon>Bacillota</taxon>
        <taxon>Bacilli</taxon>
        <taxon>Bacillales</taxon>
        <taxon>Bacillaceae</taxon>
        <taxon>Bacillus</taxon>
        <taxon>Bacillus cereus group</taxon>
    </lineage>
</organism>
<dbReference type="CDD" id="cd08054">
    <property type="entry name" value="gp6"/>
    <property type="match status" value="1"/>
</dbReference>
<reference evidence="1 2" key="1">
    <citation type="submission" date="2017-09" db="EMBL/GenBank/DDBJ databases">
        <title>Large-scale bioinformatics analysis of Bacillus genomes uncovers conserved roles of natural products in bacterial physiology.</title>
        <authorList>
            <consortium name="Agbiome Team Llc"/>
            <person name="Bleich R.M."/>
            <person name="Grubbs K.J."/>
            <person name="Santa Maria K.C."/>
            <person name="Allen S.E."/>
            <person name="Farag S."/>
            <person name="Shank E.A."/>
            <person name="Bowers A."/>
        </authorList>
    </citation>
    <scope>NUCLEOTIDE SEQUENCE [LARGE SCALE GENOMIC DNA]</scope>
    <source>
        <strain evidence="1 2">AFS094862</strain>
    </source>
</reference>
<dbReference type="Pfam" id="PF05135">
    <property type="entry name" value="Phage_connect_1"/>
    <property type="match status" value="1"/>
</dbReference>